<dbReference type="RefSeq" id="WP_277578556.1">
    <property type="nucleotide sequence ID" value="NZ_JANRMI010000003.1"/>
</dbReference>
<feature type="domain" description="Rhodanese" evidence="1">
    <location>
        <begin position="70"/>
        <end position="114"/>
    </location>
</feature>
<evidence type="ECO:0000313" key="2">
    <source>
        <dbReference type="EMBL" id="MDG0817080.1"/>
    </source>
</evidence>
<organism evidence="2 3">
    <name type="scientific">Bdellovibrio svalbardensis</name>
    <dbReference type="NCBI Taxonomy" id="2972972"/>
    <lineage>
        <taxon>Bacteria</taxon>
        <taxon>Pseudomonadati</taxon>
        <taxon>Bdellovibrionota</taxon>
        <taxon>Bdellovibrionia</taxon>
        <taxon>Bdellovibrionales</taxon>
        <taxon>Pseudobdellovibrionaceae</taxon>
        <taxon>Bdellovibrio</taxon>
    </lineage>
</organism>
<reference evidence="2" key="1">
    <citation type="submission" date="2022-08" db="EMBL/GenBank/DDBJ databases">
        <title>Novel Bdellovibrio Species Isolated from Svalbard: Designation Bdellovibrio svalbardensis.</title>
        <authorList>
            <person name="Mitchell R.J."/>
            <person name="Choi S.Y."/>
        </authorList>
    </citation>
    <scope>NUCLEOTIDE SEQUENCE</scope>
    <source>
        <strain evidence="2">PAP01</strain>
    </source>
</reference>
<dbReference type="Proteomes" id="UP001152321">
    <property type="component" value="Unassembled WGS sequence"/>
</dbReference>
<dbReference type="InterPro" id="IPR001763">
    <property type="entry name" value="Rhodanese-like_dom"/>
</dbReference>
<evidence type="ECO:0000259" key="1">
    <source>
        <dbReference type="PROSITE" id="PS50206"/>
    </source>
</evidence>
<accession>A0ABT6DJQ7</accession>
<dbReference type="InterPro" id="IPR036873">
    <property type="entry name" value="Rhodanese-like_dom_sf"/>
</dbReference>
<dbReference type="EMBL" id="JANRMI010000003">
    <property type="protein sequence ID" value="MDG0817080.1"/>
    <property type="molecule type" value="Genomic_DNA"/>
</dbReference>
<dbReference type="Gene3D" id="3.40.250.10">
    <property type="entry name" value="Rhodanese-like domain"/>
    <property type="match status" value="1"/>
</dbReference>
<keyword evidence="3" id="KW-1185">Reference proteome</keyword>
<proteinExistence type="predicted"/>
<dbReference type="SUPFAM" id="SSF52821">
    <property type="entry name" value="Rhodanese/Cell cycle control phosphatase"/>
    <property type="match status" value="1"/>
</dbReference>
<sequence>MIDIAQIGYFQFDNLVRGRIPFVLVNFGVDLSVWYKSVEAMHLEAVTIHATEENYLEQVRAKNLPAHFAIVVLDQDGSKAKKIADSLESAGFMNAHYVRGGFNGIEQEKREEQG</sequence>
<comment type="caution">
    <text evidence="2">The sequence shown here is derived from an EMBL/GenBank/DDBJ whole genome shotgun (WGS) entry which is preliminary data.</text>
</comment>
<name>A0ABT6DJQ7_9BACT</name>
<dbReference type="PROSITE" id="PS50206">
    <property type="entry name" value="RHODANESE_3"/>
    <property type="match status" value="1"/>
</dbReference>
<protein>
    <submittedName>
        <fullName evidence="2">Rhodanese-like domain-containing protein</fullName>
    </submittedName>
</protein>
<evidence type="ECO:0000313" key="3">
    <source>
        <dbReference type="Proteomes" id="UP001152321"/>
    </source>
</evidence>
<gene>
    <name evidence="2" type="ORF">NWE73_11930</name>
</gene>